<evidence type="ECO:0008006" key="5">
    <source>
        <dbReference type="Google" id="ProtNLM"/>
    </source>
</evidence>
<accession>A0A2K1Q3X2</accession>
<evidence type="ECO:0000313" key="3">
    <source>
        <dbReference type="EMBL" id="PNS09713.1"/>
    </source>
</evidence>
<sequence>MSMQIAMHRIPSVVAALMAAAGIALSAYAAHAPLDAEGARRVGNAALFLLVQGVAGSVLLPQASGSGERGAILLQIAGCLVFSISLVAKQWLGWPSTLAPAGGMAMIAGWLWLAVRRMWS</sequence>
<dbReference type="OrthoDB" id="6025495at2"/>
<feature type="transmembrane region" description="Helical" evidence="1">
    <location>
        <begin position="39"/>
        <end position="60"/>
    </location>
</feature>
<keyword evidence="1" id="KW-0472">Membrane</keyword>
<keyword evidence="2" id="KW-0732">Signal</keyword>
<keyword evidence="1" id="KW-0812">Transmembrane</keyword>
<reference evidence="3 4" key="1">
    <citation type="submission" date="2017-08" db="EMBL/GenBank/DDBJ databases">
        <title>Lysobacter sylvestris genome.</title>
        <authorList>
            <person name="Zhang D.-C."/>
            <person name="Albuquerque L."/>
            <person name="Franca L."/>
            <person name="Froufe H.J.C."/>
            <person name="Barroso C."/>
            <person name="Egas C."/>
            <person name="Da Costa M."/>
            <person name="Margesin R."/>
        </authorList>
    </citation>
    <scope>NUCLEOTIDE SEQUENCE [LARGE SCALE GENOMIC DNA]</scope>
    <source>
        <strain evidence="3 4">AM20-91</strain>
    </source>
</reference>
<proteinExistence type="predicted"/>
<feature type="chain" id="PRO_5014322671" description="DUF423 domain-containing protein" evidence="2">
    <location>
        <begin position="30"/>
        <end position="120"/>
    </location>
</feature>
<dbReference type="AlphaFoldDB" id="A0A2K1Q3X2"/>
<keyword evidence="4" id="KW-1185">Reference proteome</keyword>
<gene>
    <name evidence="3" type="ORF">Lysil_1342</name>
</gene>
<organism evidence="3 4">
    <name type="scientific">Solilutibacter silvestris</name>
    <dbReference type="NCBI Taxonomy" id="1645665"/>
    <lineage>
        <taxon>Bacteria</taxon>
        <taxon>Pseudomonadati</taxon>
        <taxon>Pseudomonadota</taxon>
        <taxon>Gammaproteobacteria</taxon>
        <taxon>Lysobacterales</taxon>
        <taxon>Lysobacteraceae</taxon>
        <taxon>Solilutibacter</taxon>
    </lineage>
</organism>
<feature type="signal peptide" evidence="2">
    <location>
        <begin position="1"/>
        <end position="29"/>
    </location>
</feature>
<dbReference type="RefSeq" id="WP_103074731.1">
    <property type="nucleotide sequence ID" value="NZ_NPZB01000001.1"/>
</dbReference>
<protein>
    <recommendedName>
        <fullName evidence="5">DUF423 domain-containing protein</fullName>
    </recommendedName>
</protein>
<evidence type="ECO:0000256" key="2">
    <source>
        <dbReference type="SAM" id="SignalP"/>
    </source>
</evidence>
<dbReference type="Proteomes" id="UP000236220">
    <property type="component" value="Unassembled WGS sequence"/>
</dbReference>
<comment type="caution">
    <text evidence="3">The sequence shown here is derived from an EMBL/GenBank/DDBJ whole genome shotgun (WGS) entry which is preliminary data.</text>
</comment>
<keyword evidence="1" id="KW-1133">Transmembrane helix</keyword>
<feature type="transmembrane region" description="Helical" evidence="1">
    <location>
        <begin position="98"/>
        <end position="115"/>
    </location>
</feature>
<evidence type="ECO:0000313" key="4">
    <source>
        <dbReference type="Proteomes" id="UP000236220"/>
    </source>
</evidence>
<evidence type="ECO:0000256" key="1">
    <source>
        <dbReference type="SAM" id="Phobius"/>
    </source>
</evidence>
<feature type="transmembrane region" description="Helical" evidence="1">
    <location>
        <begin position="72"/>
        <end position="92"/>
    </location>
</feature>
<name>A0A2K1Q3X2_9GAMM</name>
<dbReference type="EMBL" id="NPZB01000001">
    <property type="protein sequence ID" value="PNS09713.1"/>
    <property type="molecule type" value="Genomic_DNA"/>
</dbReference>